<dbReference type="AlphaFoldDB" id="A0A6J7LBP4"/>
<feature type="domain" description="Thioredoxin" evidence="3">
    <location>
        <begin position="3"/>
        <end position="152"/>
    </location>
</feature>
<dbReference type="InterPro" id="IPR036249">
    <property type="entry name" value="Thioredoxin-like_sf"/>
</dbReference>
<gene>
    <name evidence="4" type="ORF">UFOPK3772_02695</name>
</gene>
<dbReference type="InterPro" id="IPR000866">
    <property type="entry name" value="AhpC/TSA"/>
</dbReference>
<organism evidence="4">
    <name type="scientific">freshwater metagenome</name>
    <dbReference type="NCBI Taxonomy" id="449393"/>
    <lineage>
        <taxon>unclassified sequences</taxon>
        <taxon>metagenomes</taxon>
        <taxon>ecological metagenomes</taxon>
    </lineage>
</organism>
<dbReference type="PANTHER" id="PTHR43110">
    <property type="entry name" value="THIOL PEROXIDASE"/>
    <property type="match status" value="1"/>
</dbReference>
<protein>
    <submittedName>
        <fullName evidence="4">Unannotated protein</fullName>
    </submittedName>
</protein>
<evidence type="ECO:0000313" key="4">
    <source>
        <dbReference type="EMBL" id="CAB4965696.1"/>
    </source>
</evidence>
<dbReference type="Pfam" id="PF00578">
    <property type="entry name" value="AhpC-TSA"/>
    <property type="match status" value="1"/>
</dbReference>
<dbReference type="SUPFAM" id="SSF52833">
    <property type="entry name" value="Thioredoxin-like"/>
    <property type="match status" value="1"/>
</dbReference>
<dbReference type="PIRSF" id="PIRSF000239">
    <property type="entry name" value="AHPC"/>
    <property type="match status" value="1"/>
</dbReference>
<dbReference type="InterPro" id="IPR050455">
    <property type="entry name" value="Tpx_Peroxidase_subfamily"/>
</dbReference>
<keyword evidence="1" id="KW-0560">Oxidoreductase</keyword>
<proteinExistence type="predicted"/>
<dbReference type="InterPro" id="IPR024706">
    <property type="entry name" value="Peroxiredoxin_AhpC-typ"/>
</dbReference>
<evidence type="ECO:0000256" key="1">
    <source>
        <dbReference type="ARBA" id="ARBA00023002"/>
    </source>
</evidence>
<dbReference type="EMBL" id="CAFBNE010000114">
    <property type="protein sequence ID" value="CAB4965696.1"/>
    <property type="molecule type" value="Genomic_DNA"/>
</dbReference>
<name>A0A6J7LBP4_9ZZZZ</name>
<dbReference type="Gene3D" id="3.40.30.10">
    <property type="entry name" value="Glutaredoxin"/>
    <property type="match status" value="1"/>
</dbReference>
<dbReference type="PROSITE" id="PS51352">
    <property type="entry name" value="THIOREDOXIN_2"/>
    <property type="match status" value="1"/>
</dbReference>
<accession>A0A6J7LBP4</accession>
<evidence type="ECO:0000259" key="3">
    <source>
        <dbReference type="PROSITE" id="PS51352"/>
    </source>
</evidence>
<evidence type="ECO:0000256" key="2">
    <source>
        <dbReference type="ARBA" id="ARBA00023284"/>
    </source>
</evidence>
<keyword evidence="2" id="KW-0676">Redox-active center</keyword>
<dbReference type="GO" id="GO:0016209">
    <property type="term" value="F:antioxidant activity"/>
    <property type="evidence" value="ECO:0007669"/>
    <property type="project" value="InterPro"/>
</dbReference>
<dbReference type="GO" id="GO:0016491">
    <property type="term" value="F:oxidoreductase activity"/>
    <property type="evidence" value="ECO:0007669"/>
    <property type="project" value="UniProtKB-KW"/>
</dbReference>
<dbReference type="FunFam" id="3.40.30.10:FF:000118">
    <property type="entry name" value="Peroxiredoxin AhpE"/>
    <property type="match status" value="1"/>
</dbReference>
<dbReference type="CDD" id="cd03018">
    <property type="entry name" value="PRX_AhpE_like"/>
    <property type="match status" value="1"/>
</dbReference>
<dbReference type="InterPro" id="IPR013766">
    <property type="entry name" value="Thioredoxin_domain"/>
</dbReference>
<reference evidence="4" key="1">
    <citation type="submission" date="2020-05" db="EMBL/GenBank/DDBJ databases">
        <authorList>
            <person name="Chiriac C."/>
            <person name="Salcher M."/>
            <person name="Ghai R."/>
            <person name="Kavagutti S V."/>
        </authorList>
    </citation>
    <scope>NUCLEOTIDE SEQUENCE</scope>
</reference>
<sequence length="152" mass="16585">MSVEVGQAAPEFTLSNQFGEKVSLADFRGEKNVVLMFYPFAFTGTCTGELCAIRDQYVDFVNDDTVVLSVSCDSPYTLKVFGEQEGLTHSLLSDFWPHGEASKAYGVFLDDKGFSTRGTFIIDKEGVVRWSVVNGPGEARDSADYKAALAAL</sequence>
<dbReference type="PANTHER" id="PTHR43110:SF1">
    <property type="entry name" value="THIOL PEROXIDASE"/>
    <property type="match status" value="1"/>
</dbReference>